<evidence type="ECO:0008006" key="15">
    <source>
        <dbReference type="Google" id="ProtNLM"/>
    </source>
</evidence>
<comment type="similarity">
    <text evidence="1 10">Belongs to the peptidase A1 family.</text>
</comment>
<dbReference type="FunFam" id="2.40.70.10:FF:000115">
    <property type="entry name" value="Lysosomal aspartic protease"/>
    <property type="match status" value="1"/>
</dbReference>
<proteinExistence type="inferred from homology"/>
<evidence type="ECO:0000259" key="12">
    <source>
        <dbReference type="PROSITE" id="PS51767"/>
    </source>
</evidence>
<evidence type="ECO:0000313" key="14">
    <source>
        <dbReference type="Proteomes" id="UP001497480"/>
    </source>
</evidence>
<dbReference type="SMART" id="SM00741">
    <property type="entry name" value="SapB"/>
    <property type="match status" value="1"/>
</dbReference>
<dbReference type="InterPro" id="IPR001461">
    <property type="entry name" value="Aspartic_peptidase_A1"/>
</dbReference>
<dbReference type="GO" id="GO:0006629">
    <property type="term" value="P:lipid metabolic process"/>
    <property type="evidence" value="ECO:0007669"/>
    <property type="project" value="InterPro"/>
</dbReference>
<feature type="active site" evidence="8">
    <location>
        <position position="319"/>
    </location>
</feature>
<dbReference type="PRINTS" id="PR00792">
    <property type="entry name" value="PEPSIN"/>
</dbReference>
<evidence type="ECO:0000256" key="6">
    <source>
        <dbReference type="ARBA" id="ARBA00023157"/>
    </source>
</evidence>
<feature type="disulfide bond" evidence="9">
    <location>
        <begin position="310"/>
        <end position="314"/>
    </location>
</feature>
<keyword evidence="5" id="KW-0865">Zymogen</keyword>
<dbReference type="PROSITE" id="PS50015">
    <property type="entry name" value="SAP_B"/>
    <property type="match status" value="2"/>
</dbReference>
<organism evidence="13 14">
    <name type="scientific">Lupinus luteus</name>
    <name type="common">European yellow lupine</name>
    <dbReference type="NCBI Taxonomy" id="3873"/>
    <lineage>
        <taxon>Eukaryota</taxon>
        <taxon>Viridiplantae</taxon>
        <taxon>Streptophyta</taxon>
        <taxon>Embryophyta</taxon>
        <taxon>Tracheophyta</taxon>
        <taxon>Spermatophyta</taxon>
        <taxon>Magnoliopsida</taxon>
        <taxon>eudicotyledons</taxon>
        <taxon>Gunneridae</taxon>
        <taxon>Pentapetalae</taxon>
        <taxon>rosids</taxon>
        <taxon>fabids</taxon>
        <taxon>Fabales</taxon>
        <taxon>Fabaceae</taxon>
        <taxon>Papilionoideae</taxon>
        <taxon>50 kb inversion clade</taxon>
        <taxon>genistoids sensu lato</taxon>
        <taxon>core genistoids</taxon>
        <taxon>Genisteae</taxon>
        <taxon>Lupinus</taxon>
    </lineage>
</organism>
<feature type="domain" description="Saposin B-type" evidence="11">
    <location>
        <begin position="344"/>
        <end position="384"/>
    </location>
</feature>
<dbReference type="Gene3D" id="1.10.225.10">
    <property type="entry name" value="Saposin-like"/>
    <property type="match status" value="1"/>
</dbReference>
<dbReference type="PROSITE" id="PS00141">
    <property type="entry name" value="ASP_PROTEASE"/>
    <property type="match status" value="2"/>
</dbReference>
<dbReference type="GO" id="GO:0006508">
    <property type="term" value="P:proteolysis"/>
    <property type="evidence" value="ECO:0007669"/>
    <property type="project" value="UniProtKB-KW"/>
</dbReference>
<dbReference type="InterPro" id="IPR001969">
    <property type="entry name" value="Aspartic_peptidase_AS"/>
</dbReference>
<evidence type="ECO:0000256" key="3">
    <source>
        <dbReference type="ARBA" id="ARBA00022750"/>
    </source>
</evidence>
<evidence type="ECO:0000256" key="9">
    <source>
        <dbReference type="PIRSR" id="PIRSR601461-2"/>
    </source>
</evidence>
<evidence type="ECO:0000256" key="1">
    <source>
        <dbReference type="ARBA" id="ARBA00007447"/>
    </source>
</evidence>
<dbReference type="Proteomes" id="UP001497480">
    <property type="component" value="Unassembled WGS sequence"/>
</dbReference>
<dbReference type="SUPFAM" id="SSF47862">
    <property type="entry name" value="Saposin"/>
    <property type="match status" value="1"/>
</dbReference>
<evidence type="ECO:0000256" key="7">
    <source>
        <dbReference type="ARBA" id="ARBA00023180"/>
    </source>
</evidence>
<dbReference type="PANTHER" id="PTHR47966">
    <property type="entry name" value="BETA-SITE APP-CLEAVING ENZYME, ISOFORM A-RELATED"/>
    <property type="match status" value="1"/>
</dbReference>
<comment type="caution">
    <text evidence="13">The sequence shown here is derived from an EMBL/GenBank/DDBJ whole genome shotgun (WGS) entry which is preliminary data.</text>
</comment>
<evidence type="ECO:0000256" key="2">
    <source>
        <dbReference type="ARBA" id="ARBA00022670"/>
    </source>
</evidence>
<evidence type="ECO:0000256" key="5">
    <source>
        <dbReference type="ARBA" id="ARBA00023145"/>
    </source>
</evidence>
<dbReference type="SUPFAM" id="SSF50630">
    <property type="entry name" value="Acid proteases"/>
    <property type="match status" value="1"/>
</dbReference>
<dbReference type="InterPro" id="IPR007856">
    <property type="entry name" value="SapB_1"/>
</dbReference>
<accession>A0AAV1WP94</accession>
<dbReference type="InterPro" id="IPR033121">
    <property type="entry name" value="PEPTIDASE_A1"/>
</dbReference>
<protein>
    <recommendedName>
        <fullName evidence="15">Aspartic proteinase</fullName>
    </recommendedName>
</protein>
<dbReference type="GO" id="GO:0004190">
    <property type="term" value="F:aspartic-type endopeptidase activity"/>
    <property type="evidence" value="ECO:0007669"/>
    <property type="project" value="UniProtKB-KW"/>
</dbReference>
<feature type="active site" evidence="8">
    <location>
        <position position="132"/>
    </location>
</feature>
<keyword evidence="3 10" id="KW-0064">Aspartyl protease</keyword>
<name>A0AAV1WP94_LUPLU</name>
<keyword evidence="14" id="KW-1185">Reference proteome</keyword>
<gene>
    <name evidence="13" type="ORF">LLUT_LOCUS12245</name>
</gene>
<sequence length="520" mass="56807">MVTYLLFRIRTISNSTCLQITLFNRFSMTTGHKHLLAAFCLWALTSSVLPSFSNGLLRIGLNKKPLDLQSVYAAKKARENPRLGRPMMGVYDKYIGNSNGEDIVPLTNYLDAQYFGEVGIGTPPQKFTVVFDTGSSNLWVPSSKCYFSIACYAHNWYKAKKSNTYTKNGTSCKISYGSGAISGFFSQDNIKVGDVVVKNQDFIEATREGSLSFLAGRFDGILGLGFQEISVEDAVPVWYNLVDQHLVTEKVFSFWLNGDPNAKKGGELVFGGVDTNHFKGEHTYVPVTRKGYWQIEMGDFLIGGLSTGVCEGGCAVIVDSGTSLLAGPTPVIAEINHAIGAEGVLSVECKDVVSQYGELIWDLLVSGVKPADICSQVGLCSFKKDLSKSAGIEMVTEKEQAESKSRGDAPLCSSCQMLVIWIQNQLKQKATKERVFSYVNQLCESLPSPAGESVISCNGLAQMPNITFTIGDKPFVLTPDQYILRTGEGVTEVCLSGFIALDVPAPRGPLWYITFFSCLF</sequence>
<dbReference type="PANTHER" id="PTHR47966:SF78">
    <property type="entry name" value="FUNGAL PROTEINASE A, ASPARTIC PROTEINASE SUPERFAMILY PROTEIN"/>
    <property type="match status" value="1"/>
</dbReference>
<feature type="domain" description="Saposin B-type" evidence="11">
    <location>
        <begin position="408"/>
        <end position="449"/>
    </location>
</feature>
<reference evidence="13 14" key="1">
    <citation type="submission" date="2024-03" db="EMBL/GenBank/DDBJ databases">
        <authorList>
            <person name="Martinez-Hernandez J."/>
        </authorList>
    </citation>
    <scope>NUCLEOTIDE SEQUENCE [LARGE SCALE GENOMIC DNA]</scope>
</reference>
<feature type="disulfide bond" evidence="9">
    <location>
        <begin position="145"/>
        <end position="151"/>
    </location>
</feature>
<dbReference type="PROSITE" id="PS51767">
    <property type="entry name" value="PEPTIDASE_A1"/>
    <property type="match status" value="1"/>
</dbReference>
<dbReference type="InterPro" id="IPR011001">
    <property type="entry name" value="Saposin-like"/>
</dbReference>
<feature type="domain" description="Peptidase A1" evidence="12">
    <location>
        <begin position="114"/>
        <end position="520"/>
    </location>
</feature>
<keyword evidence="6 9" id="KW-1015">Disulfide bond</keyword>
<keyword evidence="2 10" id="KW-0645">Protease</keyword>
<evidence type="ECO:0000256" key="8">
    <source>
        <dbReference type="PIRSR" id="PIRSR601461-1"/>
    </source>
</evidence>
<evidence type="ECO:0000259" key="11">
    <source>
        <dbReference type="PROSITE" id="PS50015"/>
    </source>
</evidence>
<keyword evidence="4 10" id="KW-0378">Hydrolase</keyword>
<dbReference type="Pfam" id="PF00026">
    <property type="entry name" value="Asp"/>
    <property type="match status" value="1"/>
</dbReference>
<dbReference type="Gene3D" id="2.40.70.10">
    <property type="entry name" value="Acid Proteases"/>
    <property type="match status" value="2"/>
</dbReference>
<dbReference type="EMBL" id="CAXHTB010000008">
    <property type="protein sequence ID" value="CAL0311185.1"/>
    <property type="molecule type" value="Genomic_DNA"/>
</dbReference>
<dbReference type="Pfam" id="PF03489">
    <property type="entry name" value="SapB_2"/>
    <property type="match status" value="1"/>
</dbReference>
<evidence type="ECO:0000256" key="10">
    <source>
        <dbReference type="RuleBase" id="RU000454"/>
    </source>
</evidence>
<dbReference type="InterPro" id="IPR021109">
    <property type="entry name" value="Peptidase_aspartic_dom_sf"/>
</dbReference>
<dbReference type="InterPro" id="IPR008138">
    <property type="entry name" value="SapB_2"/>
</dbReference>
<dbReference type="InterPro" id="IPR008139">
    <property type="entry name" value="SaposinB_dom"/>
</dbReference>
<dbReference type="Pfam" id="PF05184">
    <property type="entry name" value="SapB_1"/>
    <property type="match status" value="1"/>
</dbReference>
<evidence type="ECO:0000313" key="13">
    <source>
        <dbReference type="EMBL" id="CAL0311185.1"/>
    </source>
</evidence>
<evidence type="ECO:0000256" key="4">
    <source>
        <dbReference type="ARBA" id="ARBA00022801"/>
    </source>
</evidence>
<keyword evidence="7" id="KW-0325">Glycoprotein</keyword>
<dbReference type="AlphaFoldDB" id="A0AAV1WP94"/>